<dbReference type="AlphaFoldDB" id="A0A8J3J001"/>
<evidence type="ECO:0000259" key="8">
    <source>
        <dbReference type="Pfam" id="PF03176"/>
    </source>
</evidence>
<comment type="subcellular location">
    <subcellularLocation>
        <location evidence="1">Cell membrane</location>
        <topology evidence="1">Multi-pass membrane protein</topology>
    </subcellularLocation>
</comment>
<evidence type="ECO:0000256" key="4">
    <source>
        <dbReference type="ARBA" id="ARBA00022692"/>
    </source>
</evidence>
<evidence type="ECO:0000256" key="6">
    <source>
        <dbReference type="ARBA" id="ARBA00023136"/>
    </source>
</evidence>
<comment type="similarity">
    <text evidence="2">Belongs to the resistance-nodulation-cell division (RND) (TC 2.A.6) family. MmpL subfamily.</text>
</comment>
<proteinExistence type="inferred from homology"/>
<name>A0A8J3J001_9ACTN</name>
<evidence type="ECO:0000256" key="7">
    <source>
        <dbReference type="SAM" id="Phobius"/>
    </source>
</evidence>
<dbReference type="InterPro" id="IPR004869">
    <property type="entry name" value="MMPL_dom"/>
</dbReference>
<dbReference type="EMBL" id="BOMB01000001">
    <property type="protein sequence ID" value="GID09437.1"/>
    <property type="molecule type" value="Genomic_DNA"/>
</dbReference>
<dbReference type="InterPro" id="IPR050545">
    <property type="entry name" value="Mycobact_MmpL"/>
</dbReference>
<dbReference type="Gene3D" id="1.20.1640.10">
    <property type="entry name" value="Multidrug efflux transporter AcrB transmembrane domain"/>
    <property type="match status" value="1"/>
</dbReference>
<feature type="transmembrane region" description="Helical" evidence="7">
    <location>
        <begin position="45"/>
        <end position="64"/>
    </location>
</feature>
<dbReference type="GO" id="GO:0005886">
    <property type="term" value="C:plasma membrane"/>
    <property type="evidence" value="ECO:0007669"/>
    <property type="project" value="UniProtKB-SubCell"/>
</dbReference>
<evidence type="ECO:0000313" key="10">
    <source>
        <dbReference type="Proteomes" id="UP000612808"/>
    </source>
</evidence>
<reference evidence="9" key="1">
    <citation type="submission" date="2021-01" db="EMBL/GenBank/DDBJ databases">
        <title>Whole genome shotgun sequence of Actinocatenispora rupis NBRC 107355.</title>
        <authorList>
            <person name="Komaki H."/>
            <person name="Tamura T."/>
        </authorList>
    </citation>
    <scope>NUCLEOTIDE SEQUENCE</scope>
    <source>
        <strain evidence="9">NBRC 107355</strain>
    </source>
</reference>
<gene>
    <name evidence="9" type="ORF">Aru02nite_03260</name>
</gene>
<evidence type="ECO:0000313" key="9">
    <source>
        <dbReference type="EMBL" id="GID09437.1"/>
    </source>
</evidence>
<dbReference type="Pfam" id="PF03176">
    <property type="entry name" value="MMPL"/>
    <property type="match status" value="1"/>
</dbReference>
<keyword evidence="5 7" id="KW-1133">Transmembrane helix</keyword>
<evidence type="ECO:0000256" key="1">
    <source>
        <dbReference type="ARBA" id="ARBA00004651"/>
    </source>
</evidence>
<keyword evidence="6 7" id="KW-0472">Membrane</keyword>
<dbReference type="RefSeq" id="WP_203654247.1">
    <property type="nucleotide sequence ID" value="NZ_BAAAZM010000010.1"/>
</dbReference>
<evidence type="ECO:0000256" key="3">
    <source>
        <dbReference type="ARBA" id="ARBA00022475"/>
    </source>
</evidence>
<dbReference type="PANTHER" id="PTHR33406">
    <property type="entry name" value="MEMBRANE PROTEIN MJ1562-RELATED"/>
    <property type="match status" value="1"/>
</dbReference>
<evidence type="ECO:0000256" key="5">
    <source>
        <dbReference type="ARBA" id="ARBA00022989"/>
    </source>
</evidence>
<keyword evidence="4 7" id="KW-0812">Transmembrane</keyword>
<dbReference type="SUPFAM" id="SSF82866">
    <property type="entry name" value="Multidrug efflux transporter AcrB transmembrane domain"/>
    <property type="match status" value="1"/>
</dbReference>
<feature type="domain" description="Membrane transport protein MMPL" evidence="8">
    <location>
        <begin position="9"/>
        <end position="92"/>
    </location>
</feature>
<dbReference type="PANTHER" id="PTHR33406:SF11">
    <property type="entry name" value="MEMBRANE PROTEIN SCO6666-RELATED"/>
    <property type="match status" value="1"/>
</dbReference>
<protein>
    <recommendedName>
        <fullName evidence="8">Membrane transport protein MMPL domain-containing protein</fullName>
    </recommendedName>
</protein>
<dbReference type="Proteomes" id="UP000612808">
    <property type="component" value="Unassembled WGS sequence"/>
</dbReference>
<keyword evidence="10" id="KW-1185">Reference proteome</keyword>
<feature type="transmembrane region" description="Helical" evidence="7">
    <location>
        <begin position="70"/>
        <end position="93"/>
    </location>
</feature>
<keyword evidence="3" id="KW-1003">Cell membrane</keyword>
<organism evidence="9 10">
    <name type="scientific">Actinocatenispora rupis</name>
    <dbReference type="NCBI Taxonomy" id="519421"/>
    <lineage>
        <taxon>Bacteria</taxon>
        <taxon>Bacillati</taxon>
        <taxon>Actinomycetota</taxon>
        <taxon>Actinomycetes</taxon>
        <taxon>Micromonosporales</taxon>
        <taxon>Micromonosporaceae</taxon>
        <taxon>Actinocatenispora</taxon>
    </lineage>
</organism>
<accession>A0A8J3J001</accession>
<evidence type="ECO:0000256" key="2">
    <source>
        <dbReference type="ARBA" id="ARBA00010157"/>
    </source>
</evidence>
<comment type="caution">
    <text evidence="9">The sequence shown here is derived from an EMBL/GenBank/DDBJ whole genome shotgun (WGS) entry which is preliminary data.</text>
</comment>
<sequence>MRRAYGLVPFGLAMDYPVFLASRMHEAHPHGARPRDAIVAGFPQAVPVVLAAASIMFGVFAGFVPEGDATIRPIAFAPAAGVVLDAIVVRTVAYRRRCSAGARQLPRWLPSLDVAGAALERSAVAAEREPAGRPS</sequence>